<protein>
    <submittedName>
        <fullName evidence="1">Uncharacterized protein</fullName>
    </submittedName>
</protein>
<evidence type="ECO:0000313" key="1">
    <source>
        <dbReference type="EMBL" id="OSO94300.1"/>
    </source>
</evidence>
<dbReference type="AlphaFoldDB" id="A0A1X4GB90"/>
<reference evidence="2" key="1">
    <citation type="submission" date="2017-04" db="EMBL/GenBank/DDBJ databases">
        <authorList>
            <person name="Abreu V.A."/>
            <person name="Popin R.V."/>
            <person name="Rigonato J."/>
            <person name="Andreote A.P."/>
            <person name="Schaker P.C."/>
            <person name="Hoff-Risseti C."/>
            <person name="Alvarenga D.O."/>
            <person name="Varani A.M."/>
            <person name="Fiore M.F."/>
        </authorList>
    </citation>
    <scope>NUCLEOTIDE SEQUENCE [LARGE SCALE GENOMIC DNA]</scope>
    <source>
        <strain evidence="2">CENA303</strain>
    </source>
</reference>
<comment type="caution">
    <text evidence="1">The sequence shown here is derived from an EMBL/GenBank/DDBJ whole genome shotgun (WGS) entry which is preliminary data.</text>
</comment>
<dbReference type="EMBL" id="NBYN01000014">
    <property type="protein sequence ID" value="OSO94300.1"/>
    <property type="molecule type" value="Genomic_DNA"/>
</dbReference>
<name>A0A1X4GB90_9CYAN</name>
<evidence type="ECO:0000313" key="2">
    <source>
        <dbReference type="Proteomes" id="UP000192997"/>
    </source>
</evidence>
<organism evidence="1 2">
    <name type="scientific">Cylindrospermopsis raciborskii CENA303</name>
    <dbReference type="NCBI Taxonomy" id="1170769"/>
    <lineage>
        <taxon>Bacteria</taxon>
        <taxon>Bacillati</taxon>
        <taxon>Cyanobacteriota</taxon>
        <taxon>Cyanophyceae</taxon>
        <taxon>Nostocales</taxon>
        <taxon>Aphanizomenonaceae</taxon>
        <taxon>Cylindrospermopsis</taxon>
    </lineage>
</organism>
<dbReference type="Proteomes" id="UP000192997">
    <property type="component" value="Unassembled WGS sequence"/>
</dbReference>
<accession>A0A1X4GB90</accession>
<proteinExistence type="predicted"/>
<gene>
    <name evidence="1" type="ORF">B7O87_03805</name>
</gene>
<sequence length="63" mass="7372">MNPTYLLLMIVDLFWNQTSQVGFLIVTKKKATRPIDLYRSLIKSLLTLWELFKYDEGLGNAIH</sequence>